<dbReference type="AlphaFoldDB" id="A0A922HX50"/>
<evidence type="ECO:0000313" key="6">
    <source>
        <dbReference type="Proteomes" id="UP000790347"/>
    </source>
</evidence>
<reference evidence="5" key="1">
    <citation type="submission" date="2013-05" db="EMBL/GenBank/DDBJ databases">
        <authorList>
            <person name="Yim A.K.Y."/>
            <person name="Chan T.F."/>
            <person name="Ji K.M."/>
            <person name="Liu X.Y."/>
            <person name="Zhou J.W."/>
            <person name="Li R.Q."/>
            <person name="Yang K.Y."/>
            <person name="Li J."/>
            <person name="Li M."/>
            <person name="Law P.T.W."/>
            <person name="Wu Y.L."/>
            <person name="Cai Z.L."/>
            <person name="Qin H."/>
            <person name="Bao Y."/>
            <person name="Leung R.K.K."/>
            <person name="Ng P.K.S."/>
            <person name="Zou J."/>
            <person name="Zhong X.J."/>
            <person name="Ran P.X."/>
            <person name="Zhong N.S."/>
            <person name="Liu Z.G."/>
            <person name="Tsui S.K.W."/>
        </authorList>
    </citation>
    <scope>NUCLEOTIDE SEQUENCE</scope>
    <source>
        <strain evidence="5">Derf</strain>
        <tissue evidence="5">Whole organism</tissue>
    </source>
</reference>
<comment type="similarity">
    <text evidence="1">Belongs to the universal ribosomal protein uS9 family.</text>
</comment>
<organism evidence="5 6">
    <name type="scientific">Dermatophagoides farinae</name>
    <name type="common">American house dust mite</name>
    <dbReference type="NCBI Taxonomy" id="6954"/>
    <lineage>
        <taxon>Eukaryota</taxon>
        <taxon>Metazoa</taxon>
        <taxon>Ecdysozoa</taxon>
        <taxon>Arthropoda</taxon>
        <taxon>Chelicerata</taxon>
        <taxon>Arachnida</taxon>
        <taxon>Acari</taxon>
        <taxon>Acariformes</taxon>
        <taxon>Sarcoptiformes</taxon>
        <taxon>Astigmata</taxon>
        <taxon>Psoroptidia</taxon>
        <taxon>Analgoidea</taxon>
        <taxon>Pyroglyphidae</taxon>
        <taxon>Dermatophagoidinae</taxon>
        <taxon>Dermatophagoides</taxon>
    </lineage>
</organism>
<keyword evidence="6" id="KW-1185">Reference proteome</keyword>
<gene>
    <name evidence="5" type="primary">MRPS9</name>
    <name evidence="5" type="ORF">DERF_010398</name>
    <name evidence="4" type="ORF">HUG17_0347</name>
</gene>
<reference evidence="4" key="2">
    <citation type="submission" date="2020-06" db="EMBL/GenBank/DDBJ databases">
        <authorList>
            <person name="Ji K."/>
            <person name="Li J."/>
        </authorList>
    </citation>
    <scope>NUCLEOTIDE SEQUENCE</scope>
    <source>
        <strain evidence="4">JKM2019</strain>
        <tissue evidence="4">Whole body</tissue>
    </source>
</reference>
<dbReference type="GO" id="GO:0006412">
    <property type="term" value="P:translation"/>
    <property type="evidence" value="ECO:0007669"/>
    <property type="project" value="InterPro"/>
</dbReference>
<dbReference type="SUPFAM" id="SSF54211">
    <property type="entry name" value="Ribosomal protein S5 domain 2-like"/>
    <property type="match status" value="1"/>
</dbReference>
<evidence type="ECO:0000256" key="2">
    <source>
        <dbReference type="ARBA" id="ARBA00022980"/>
    </source>
</evidence>
<evidence type="ECO:0000313" key="5">
    <source>
        <dbReference type="EMBL" id="KAH9511980.1"/>
    </source>
</evidence>
<protein>
    <submittedName>
        <fullName evidence="5">37S ribosomal protein S9, mitochondrial</fullName>
    </submittedName>
</protein>
<dbReference type="OrthoDB" id="10254627at2759"/>
<accession>A0A922HX50</accession>
<dbReference type="EMBL" id="ASGP02000004">
    <property type="protein sequence ID" value="KAH9511980.1"/>
    <property type="molecule type" value="Genomic_DNA"/>
</dbReference>
<dbReference type="Pfam" id="PF00380">
    <property type="entry name" value="Ribosomal_S9"/>
    <property type="match status" value="1"/>
</dbReference>
<sequence>MPGTISRASRLPMINWILKQSFHMDTICNKYITNTELIHRSVMYGRSAYPKRPNDPRVPSNPKFGTTHLNLKQQPELVSDPDLDSDIGIADQKRGTISKAMKVYLERARQHSEFIREQEVEFESGRRHLANMMGLQIDSLNQQDIDDALKYLMPSGLFDPRARPRMKPPKEIYPAIKQAQFSADGRPYHSLFYTSRANFYQTCFDLEEQMNRLKDYEDDQLRSGINNPPSDSKLDLKSSEWMSSSEMKAMFLEKLEVSKYEAFIVALERLASHPYSKLCQDFIMKFRKEIKSAIEIMEIPPLMFDQDGRPYMNAIGRRKLCVANVTVRGNGTGKVDINGQDILYFDFIQDREQVMTPLKFCGLMGKVDIECRTTHLEYTREYSEDSPPFPHHVRELGTSSQSGAIRYALSIALRSFVDHDTVEKMRLVGLLSNDRRVKLRKIWGQEGARRKYTWKKR</sequence>
<dbReference type="GO" id="GO:0005763">
    <property type="term" value="C:mitochondrial small ribosomal subunit"/>
    <property type="evidence" value="ECO:0007669"/>
    <property type="project" value="TreeGrafter"/>
</dbReference>
<evidence type="ECO:0000256" key="1">
    <source>
        <dbReference type="ARBA" id="ARBA00005251"/>
    </source>
</evidence>
<reference evidence="5" key="4">
    <citation type="journal article" date="2022" name="Res Sq">
        <title>Comparative Genomics Reveals Insights into the Divergent Evolution of Astigmatic Mites and Household Pest Adaptations.</title>
        <authorList>
            <person name="Xiong Q."/>
            <person name="Wan A.T.-Y."/>
            <person name="Liu X.-Y."/>
            <person name="Fung C.S.-H."/>
            <person name="Xiao X."/>
            <person name="Malainual N."/>
            <person name="Hou J."/>
            <person name="Wang L."/>
            <person name="Wang M."/>
            <person name="Yang K."/>
            <person name="Cui Y."/>
            <person name="Leung E."/>
            <person name="Nong W."/>
            <person name="Shin S.-K."/>
            <person name="Au S."/>
            <person name="Jeong K.Y."/>
            <person name="Chew F.T."/>
            <person name="Hui J."/>
            <person name="Leung T.F."/>
            <person name="Tungtrongchitr A."/>
            <person name="Zhong N."/>
            <person name="Liu Z."/>
            <person name="Tsui S."/>
        </authorList>
    </citation>
    <scope>NUCLEOTIDE SEQUENCE</scope>
    <source>
        <strain evidence="5">Derf</strain>
        <tissue evidence="5">Whole organism</tissue>
    </source>
</reference>
<dbReference type="Proteomes" id="UP000790347">
    <property type="component" value="Unassembled WGS sequence"/>
</dbReference>
<comment type="caution">
    <text evidence="5">The sequence shown here is derived from an EMBL/GenBank/DDBJ whole genome shotgun (WGS) entry which is preliminary data.</text>
</comment>
<dbReference type="PANTHER" id="PTHR21569">
    <property type="entry name" value="RIBOSOMAL PROTEIN S9"/>
    <property type="match status" value="1"/>
</dbReference>
<dbReference type="Proteomes" id="UP000828236">
    <property type="component" value="Unassembled WGS sequence"/>
</dbReference>
<dbReference type="Gene3D" id="3.30.230.10">
    <property type="match status" value="1"/>
</dbReference>
<name>A0A922HX50_DERFA</name>
<dbReference type="PANTHER" id="PTHR21569:SF1">
    <property type="entry name" value="SMALL RIBOSOMAL SUBUNIT PROTEIN US9M"/>
    <property type="match status" value="1"/>
</dbReference>
<dbReference type="GO" id="GO:0003723">
    <property type="term" value="F:RNA binding"/>
    <property type="evidence" value="ECO:0007669"/>
    <property type="project" value="TreeGrafter"/>
</dbReference>
<reference evidence="4" key="3">
    <citation type="journal article" date="2021" name="World Allergy Organ. J.">
        <title>Chromosome-level assembly of Dermatophagoides farinae genome and transcriptome reveals two novel allergens Der f 37 and Der f 39.</title>
        <authorList>
            <person name="Chen J."/>
            <person name="Cai Z."/>
            <person name="Fan D."/>
            <person name="Hu J."/>
            <person name="Hou Y."/>
            <person name="He Y."/>
            <person name="Zhang Z."/>
            <person name="Zhao Z."/>
            <person name="Gao P."/>
            <person name="Hu W."/>
            <person name="Sun J."/>
            <person name="Li J."/>
            <person name="Ji K."/>
        </authorList>
    </citation>
    <scope>NUCLEOTIDE SEQUENCE</scope>
    <source>
        <strain evidence="4">JKM2019</strain>
    </source>
</reference>
<evidence type="ECO:0000256" key="3">
    <source>
        <dbReference type="ARBA" id="ARBA00023274"/>
    </source>
</evidence>
<keyword evidence="3" id="KW-0687">Ribonucleoprotein</keyword>
<dbReference type="EMBL" id="SDOV01000001">
    <property type="protein sequence ID" value="KAH7644809.1"/>
    <property type="molecule type" value="Genomic_DNA"/>
</dbReference>
<dbReference type="InterPro" id="IPR020568">
    <property type="entry name" value="Ribosomal_Su5_D2-typ_SF"/>
</dbReference>
<keyword evidence="2 5" id="KW-0689">Ribosomal protein</keyword>
<dbReference type="InterPro" id="IPR000754">
    <property type="entry name" value="Ribosomal_uS9"/>
</dbReference>
<dbReference type="InterPro" id="IPR014721">
    <property type="entry name" value="Ribsml_uS5_D2-typ_fold_subgr"/>
</dbReference>
<dbReference type="GO" id="GO:0003735">
    <property type="term" value="F:structural constituent of ribosome"/>
    <property type="evidence" value="ECO:0007669"/>
    <property type="project" value="InterPro"/>
</dbReference>
<proteinExistence type="inferred from homology"/>
<evidence type="ECO:0000313" key="4">
    <source>
        <dbReference type="EMBL" id="KAH7644809.1"/>
    </source>
</evidence>